<evidence type="ECO:0000313" key="2">
    <source>
        <dbReference type="Proteomes" id="UP000183832"/>
    </source>
</evidence>
<dbReference type="Proteomes" id="UP000183832">
    <property type="component" value="Unassembled WGS sequence"/>
</dbReference>
<gene>
    <name evidence="1" type="ORF">CLUMA_CG005045</name>
</gene>
<dbReference type="AlphaFoldDB" id="A0A1J1HVI8"/>
<evidence type="ECO:0000313" key="1">
    <source>
        <dbReference type="EMBL" id="CRK91372.1"/>
    </source>
</evidence>
<sequence>MWKDAKCFYCLAILNRDCWLTSFLKIPKIIAIALQDDEQYDFFIDQHMFMCMLSEYQIIEQHFSLKIDSINSKRWSCINHIARPTRKQAHNPKERKDLLTRLLSCKLGNVIYDSMSLKQKEKKN</sequence>
<protein>
    <submittedName>
        <fullName evidence="1">CLUMA_CG005045, isoform A</fullName>
    </submittedName>
</protein>
<dbReference type="EMBL" id="CVRI01000020">
    <property type="protein sequence ID" value="CRK91372.1"/>
    <property type="molecule type" value="Genomic_DNA"/>
</dbReference>
<proteinExistence type="predicted"/>
<organism evidence="1 2">
    <name type="scientific">Clunio marinus</name>
    <dbReference type="NCBI Taxonomy" id="568069"/>
    <lineage>
        <taxon>Eukaryota</taxon>
        <taxon>Metazoa</taxon>
        <taxon>Ecdysozoa</taxon>
        <taxon>Arthropoda</taxon>
        <taxon>Hexapoda</taxon>
        <taxon>Insecta</taxon>
        <taxon>Pterygota</taxon>
        <taxon>Neoptera</taxon>
        <taxon>Endopterygota</taxon>
        <taxon>Diptera</taxon>
        <taxon>Nematocera</taxon>
        <taxon>Chironomoidea</taxon>
        <taxon>Chironomidae</taxon>
        <taxon>Clunio</taxon>
    </lineage>
</organism>
<keyword evidence="2" id="KW-1185">Reference proteome</keyword>
<name>A0A1J1HVI8_9DIPT</name>
<accession>A0A1J1HVI8</accession>
<reference evidence="1 2" key="1">
    <citation type="submission" date="2015-04" db="EMBL/GenBank/DDBJ databases">
        <authorList>
            <person name="Syromyatnikov M.Y."/>
            <person name="Popov V.N."/>
        </authorList>
    </citation>
    <scope>NUCLEOTIDE SEQUENCE [LARGE SCALE GENOMIC DNA]</scope>
</reference>